<dbReference type="Pfam" id="PF01022">
    <property type="entry name" value="HTH_5"/>
    <property type="match status" value="1"/>
</dbReference>
<dbReference type="Proteomes" id="UP000515743">
    <property type="component" value="Chromosome"/>
</dbReference>
<dbReference type="PRINTS" id="PR00778">
    <property type="entry name" value="HTHARSR"/>
</dbReference>
<organism evidence="5 6">
    <name type="scientific">Corynebacterium incognita</name>
    <dbReference type="NCBI Taxonomy" id="2754725"/>
    <lineage>
        <taxon>Bacteria</taxon>
        <taxon>Bacillati</taxon>
        <taxon>Actinomycetota</taxon>
        <taxon>Actinomycetes</taxon>
        <taxon>Mycobacteriales</taxon>
        <taxon>Corynebacteriaceae</taxon>
        <taxon>Corynebacterium</taxon>
    </lineage>
</organism>
<proteinExistence type="predicted"/>
<dbReference type="SMART" id="SM00418">
    <property type="entry name" value="HTH_ARSR"/>
    <property type="match status" value="1"/>
</dbReference>
<dbReference type="InterPro" id="IPR036390">
    <property type="entry name" value="WH_DNA-bd_sf"/>
</dbReference>
<dbReference type="PANTHER" id="PTHR43132">
    <property type="entry name" value="ARSENICAL RESISTANCE OPERON REPRESSOR ARSR-RELATED"/>
    <property type="match status" value="1"/>
</dbReference>
<dbReference type="InterPro" id="IPR011991">
    <property type="entry name" value="ArsR-like_HTH"/>
</dbReference>
<evidence type="ECO:0000313" key="5">
    <source>
        <dbReference type="EMBL" id="QNE89973.1"/>
    </source>
</evidence>
<dbReference type="GO" id="GO:0003700">
    <property type="term" value="F:DNA-binding transcription factor activity"/>
    <property type="evidence" value="ECO:0007669"/>
    <property type="project" value="InterPro"/>
</dbReference>
<dbReference type="PROSITE" id="PS50987">
    <property type="entry name" value="HTH_ARSR_2"/>
    <property type="match status" value="1"/>
</dbReference>
<dbReference type="InterPro" id="IPR051011">
    <property type="entry name" value="Metal_resp_trans_reg"/>
</dbReference>
<dbReference type="AlphaFoldDB" id="A0A7G7CQV7"/>
<protein>
    <submittedName>
        <fullName evidence="5">Helix-turn-helix transcriptional regulator</fullName>
    </submittedName>
</protein>
<gene>
    <name evidence="5" type="ORF">H0194_02785</name>
</gene>
<dbReference type="RefSeq" id="WP_185176347.1">
    <property type="nucleotide sequence ID" value="NZ_CP059404.1"/>
</dbReference>
<dbReference type="InterPro" id="IPR036388">
    <property type="entry name" value="WH-like_DNA-bd_sf"/>
</dbReference>
<keyword evidence="2" id="KW-0238">DNA-binding</keyword>
<dbReference type="Gene3D" id="1.10.10.10">
    <property type="entry name" value="Winged helix-like DNA-binding domain superfamily/Winged helix DNA-binding domain"/>
    <property type="match status" value="1"/>
</dbReference>
<dbReference type="InterPro" id="IPR001845">
    <property type="entry name" value="HTH_ArsR_DNA-bd_dom"/>
</dbReference>
<name>A0A7G7CQV7_9CORY</name>
<keyword evidence="3" id="KW-0804">Transcription</keyword>
<evidence type="ECO:0000256" key="3">
    <source>
        <dbReference type="ARBA" id="ARBA00023163"/>
    </source>
</evidence>
<dbReference type="SUPFAM" id="SSF46785">
    <property type="entry name" value="Winged helix' DNA-binding domain"/>
    <property type="match status" value="1"/>
</dbReference>
<evidence type="ECO:0000256" key="1">
    <source>
        <dbReference type="ARBA" id="ARBA00023015"/>
    </source>
</evidence>
<dbReference type="GO" id="GO:0003677">
    <property type="term" value="F:DNA binding"/>
    <property type="evidence" value="ECO:0007669"/>
    <property type="project" value="UniProtKB-KW"/>
</dbReference>
<keyword evidence="1" id="KW-0805">Transcription regulation</keyword>
<accession>A0A7G7CQV7</accession>
<sequence length="107" mass="12218">MLLHDPSSSAADSPEDDSEALTTLLGALDSPLRLRIISLLSERDYYVHELVQELQKSQPLISQHLRVLKKSQIVSFERRGRQVTYHLEHPEILKLIGDARELAHQIL</sequence>
<evidence type="ECO:0000256" key="2">
    <source>
        <dbReference type="ARBA" id="ARBA00023125"/>
    </source>
</evidence>
<dbReference type="EMBL" id="CP059404">
    <property type="protein sequence ID" value="QNE89973.1"/>
    <property type="molecule type" value="Genomic_DNA"/>
</dbReference>
<reference evidence="5 6" key="1">
    <citation type="submission" date="2020-07" db="EMBL/GenBank/DDBJ databases">
        <title>Complete genome and description of Corynebacterium incognita strain Marseille-Q3630 sp. nov.</title>
        <authorList>
            <person name="Boxberger M."/>
        </authorList>
    </citation>
    <scope>NUCLEOTIDE SEQUENCE [LARGE SCALE GENOMIC DNA]</scope>
    <source>
        <strain evidence="5 6">Marseille-Q3630</strain>
    </source>
</reference>
<keyword evidence="6" id="KW-1185">Reference proteome</keyword>
<dbReference type="NCBIfam" id="NF033788">
    <property type="entry name" value="HTH_metalloreg"/>
    <property type="match status" value="1"/>
</dbReference>
<dbReference type="CDD" id="cd00090">
    <property type="entry name" value="HTH_ARSR"/>
    <property type="match status" value="1"/>
</dbReference>
<evidence type="ECO:0000313" key="6">
    <source>
        <dbReference type="Proteomes" id="UP000515743"/>
    </source>
</evidence>
<dbReference type="PANTHER" id="PTHR43132:SF2">
    <property type="entry name" value="ARSENICAL RESISTANCE OPERON REPRESSOR ARSR-RELATED"/>
    <property type="match status" value="1"/>
</dbReference>
<feature type="domain" description="HTH arsR-type" evidence="4">
    <location>
        <begin position="13"/>
        <end position="107"/>
    </location>
</feature>
<evidence type="ECO:0000259" key="4">
    <source>
        <dbReference type="PROSITE" id="PS50987"/>
    </source>
</evidence>
<dbReference type="KEGG" id="cik:H0194_02785"/>